<proteinExistence type="predicted"/>
<dbReference type="OrthoDB" id="2421224at2759"/>
<evidence type="ECO:0000313" key="1">
    <source>
        <dbReference type="EMBL" id="RIB07086.1"/>
    </source>
</evidence>
<name>A0A397UIW8_9GLOM</name>
<organism evidence="1 2">
    <name type="scientific">Gigaspora rosea</name>
    <dbReference type="NCBI Taxonomy" id="44941"/>
    <lineage>
        <taxon>Eukaryota</taxon>
        <taxon>Fungi</taxon>
        <taxon>Fungi incertae sedis</taxon>
        <taxon>Mucoromycota</taxon>
        <taxon>Glomeromycotina</taxon>
        <taxon>Glomeromycetes</taxon>
        <taxon>Diversisporales</taxon>
        <taxon>Gigasporaceae</taxon>
        <taxon>Gigaspora</taxon>
    </lineage>
</organism>
<reference evidence="1 2" key="1">
    <citation type="submission" date="2018-06" db="EMBL/GenBank/DDBJ databases">
        <title>Comparative genomics reveals the genomic features of Rhizophagus irregularis, R. cerebriforme, R. diaphanum and Gigaspora rosea, and their symbiotic lifestyle signature.</title>
        <authorList>
            <person name="Morin E."/>
            <person name="San Clemente H."/>
            <person name="Chen E.C.H."/>
            <person name="De La Providencia I."/>
            <person name="Hainaut M."/>
            <person name="Kuo A."/>
            <person name="Kohler A."/>
            <person name="Murat C."/>
            <person name="Tang N."/>
            <person name="Roy S."/>
            <person name="Loubradou J."/>
            <person name="Henrissat B."/>
            <person name="Grigoriev I.V."/>
            <person name="Corradi N."/>
            <person name="Roux C."/>
            <person name="Martin F.M."/>
        </authorList>
    </citation>
    <scope>NUCLEOTIDE SEQUENCE [LARGE SCALE GENOMIC DNA]</scope>
    <source>
        <strain evidence="1 2">DAOM 194757</strain>
    </source>
</reference>
<evidence type="ECO:0000313" key="2">
    <source>
        <dbReference type="Proteomes" id="UP000266673"/>
    </source>
</evidence>
<dbReference type="EMBL" id="QKWP01001718">
    <property type="protein sequence ID" value="RIB07086.1"/>
    <property type="molecule type" value="Genomic_DNA"/>
</dbReference>
<keyword evidence="2" id="KW-1185">Reference proteome</keyword>
<accession>A0A397UIW8</accession>
<gene>
    <name evidence="1" type="ORF">C2G38_2275542</name>
</gene>
<dbReference type="AlphaFoldDB" id="A0A397UIW8"/>
<sequence>MPLNVLGCMGATLMKSLSTFPLPEGIGNLLKLYYNRDRALQLLLFNKESLVSMSH</sequence>
<comment type="caution">
    <text evidence="1">The sequence shown here is derived from an EMBL/GenBank/DDBJ whole genome shotgun (WGS) entry which is preliminary data.</text>
</comment>
<dbReference type="Proteomes" id="UP000266673">
    <property type="component" value="Unassembled WGS sequence"/>
</dbReference>
<protein>
    <submittedName>
        <fullName evidence="1">Uncharacterized protein</fullName>
    </submittedName>
</protein>